<evidence type="ECO:0000256" key="12">
    <source>
        <dbReference type="ARBA" id="ARBA00023136"/>
    </source>
</evidence>
<keyword evidence="8" id="KW-0256">Endoplasmic reticulum</keyword>
<feature type="transmembrane region" description="Helical" evidence="15">
    <location>
        <begin position="494"/>
        <end position="514"/>
    </location>
</feature>
<dbReference type="Gene3D" id="3.40.630.10">
    <property type="entry name" value="Zn peptidases"/>
    <property type="match status" value="1"/>
</dbReference>
<evidence type="ECO:0000256" key="1">
    <source>
        <dbReference type="ARBA" id="ARBA00001947"/>
    </source>
</evidence>
<dbReference type="GO" id="GO:0006508">
    <property type="term" value="P:proteolysis"/>
    <property type="evidence" value="ECO:0007669"/>
    <property type="project" value="UniProtKB-KW"/>
</dbReference>
<evidence type="ECO:0000259" key="16">
    <source>
        <dbReference type="Pfam" id="PF04389"/>
    </source>
</evidence>
<feature type="domain" description="Peptidase M28" evidence="16">
    <location>
        <begin position="149"/>
        <end position="344"/>
    </location>
</feature>
<sequence>MTSANSQGKNKRFDREGSLGETASLWSILLVLGLFASAVFIGVSFHYDLPKPMPVDAVDPVTQLPVFSEYKAMETIKWLADDLGYRIVGTLEEKQSADYILQQLSTYKRLAEKTEGGPKFDIWVQRKSGSHRFDIMDHMVLKLYTDITNVIVRLSCSDNHPSCSKDAVLLNSHFDTTLGSPGAADDAAGVAVMLEIIRVLVQENWDGKKNAVVFLFNGAEETLQDASHAFITTHELKDSIRSVINLEACGTTGREILFQANSREMIDAYRHVPYPHGAVMANDVFLTGLIMSDTDFRQFVLYANLTGLDMALYKNSYVYHTDLDKSASIAVGAIQHMGENTLALVRHLIGDVELGIPIEKASDVVYFDVFGLVFIVYSWNTARLIQLGTAAVAFAVFLYIFNTQCNAPPYRSRTHHLVAYIFSTLAVIVSIVVSLVAPNAVAFLLTGVLNRPMSYFRQEWFGAMIYGPAAIASSLAVQYVLSLAPVPHHPNPEYGAFVSTMLTWAILTVLVTRLELASSYVSWLYLFILLVAVGVNEAVALFNRYSRSKDYLKGDRRVFTKRVYLLGYVASVFPLALLYTDYTCALVDIFVPLTGRMGPAPTDNIVSVIYGMVTYMICPALVAFAQRFGQRGLRNFVLFFAGLQVLAIVAVVILGGEGSYFYPFDYLHPKRVFVQHMKNMTSGEAHVYIAEADQGPFFTPIIPKLEEALGQPAEHRVHETSNTDWDSVYPFSAFLSSYRIDAGPYIRQETNDKHIAASTGSLAPYFDFPLPHVEARNITYDPITRQRSFTVACHVPSYTWTVISFDAHVLDWSIGNEEPLNYTSHYVVRNVNGYGSQDWQLDLAIRVPDDADPATYKLRAEFTAMDKEGFAAHGDERLIGGVRVLQRVKEVLPNWTTGTWLGSVVGVWEL</sequence>
<dbReference type="OrthoDB" id="76293at2759"/>
<dbReference type="FunFam" id="3.40.630.10:FF:000008">
    <property type="entry name" value="Endoplasmic reticulum metallopeptidase 1"/>
    <property type="match status" value="1"/>
</dbReference>
<dbReference type="Proteomes" id="UP000242875">
    <property type="component" value="Unassembled WGS sequence"/>
</dbReference>
<dbReference type="SUPFAM" id="SSF53187">
    <property type="entry name" value="Zn-dependent exopeptidases"/>
    <property type="match status" value="1"/>
</dbReference>
<keyword evidence="11" id="KW-0482">Metalloprotease</keyword>
<comment type="similarity">
    <text evidence="3 14">Belongs to the peptidase M28 family.</text>
</comment>
<dbReference type="AlphaFoldDB" id="A0A261Y403"/>
<evidence type="ECO:0000256" key="5">
    <source>
        <dbReference type="ARBA" id="ARBA00022692"/>
    </source>
</evidence>
<dbReference type="InterPro" id="IPR045175">
    <property type="entry name" value="M28_fam"/>
</dbReference>
<dbReference type="GO" id="GO:0005789">
    <property type="term" value="C:endoplasmic reticulum membrane"/>
    <property type="evidence" value="ECO:0007669"/>
    <property type="project" value="UniProtKB-SubCell"/>
</dbReference>
<comment type="cofactor">
    <cofactor evidence="1">
        <name>Zn(2+)</name>
        <dbReference type="ChEBI" id="CHEBI:29105"/>
    </cofactor>
</comment>
<keyword evidence="5 15" id="KW-0812">Transmembrane</keyword>
<evidence type="ECO:0000256" key="6">
    <source>
        <dbReference type="ARBA" id="ARBA00022723"/>
    </source>
</evidence>
<keyword evidence="12 15" id="KW-0472">Membrane</keyword>
<dbReference type="GO" id="GO:0046872">
    <property type="term" value="F:metal ion binding"/>
    <property type="evidence" value="ECO:0007669"/>
    <property type="project" value="UniProtKB-KW"/>
</dbReference>
<evidence type="ECO:0000313" key="18">
    <source>
        <dbReference type="Proteomes" id="UP000242875"/>
    </source>
</evidence>
<evidence type="ECO:0000256" key="2">
    <source>
        <dbReference type="ARBA" id="ARBA00004477"/>
    </source>
</evidence>
<feature type="transmembrane region" description="Helical" evidence="15">
    <location>
        <begin position="385"/>
        <end position="405"/>
    </location>
</feature>
<feature type="transmembrane region" description="Helical" evidence="15">
    <location>
        <begin position="460"/>
        <end position="482"/>
    </location>
</feature>
<keyword evidence="13" id="KW-0325">Glycoprotein</keyword>
<evidence type="ECO:0000256" key="10">
    <source>
        <dbReference type="ARBA" id="ARBA00022989"/>
    </source>
</evidence>
<keyword evidence="6 14" id="KW-0479">Metal-binding</keyword>
<keyword evidence="18" id="KW-1185">Reference proteome</keyword>
<feature type="transmembrane region" description="Helical" evidence="15">
    <location>
        <begin position="520"/>
        <end position="542"/>
    </location>
</feature>
<dbReference type="InterPro" id="IPR007484">
    <property type="entry name" value="Peptidase_M28"/>
</dbReference>
<evidence type="ECO:0000256" key="13">
    <source>
        <dbReference type="ARBA" id="ARBA00023180"/>
    </source>
</evidence>
<dbReference type="InterPro" id="IPR048024">
    <property type="entry name" value="Fxna-like_M28_dom"/>
</dbReference>
<name>A0A261Y403_9FUNG</name>
<evidence type="ECO:0000256" key="15">
    <source>
        <dbReference type="SAM" id="Phobius"/>
    </source>
</evidence>
<keyword evidence="9 14" id="KW-0862">Zinc</keyword>
<comment type="caution">
    <text evidence="17">The sequence shown here is derived from an EMBL/GenBank/DDBJ whole genome shotgun (WGS) entry which is preliminary data.</text>
</comment>
<dbReference type="EMBL" id="MVBO01000017">
    <property type="protein sequence ID" value="OZJ05360.1"/>
    <property type="molecule type" value="Genomic_DNA"/>
</dbReference>
<protein>
    <recommendedName>
        <fullName evidence="14">Peptide hydrolase</fullName>
        <ecNumber evidence="14">3.4.-.-</ecNumber>
    </recommendedName>
</protein>
<accession>A0A261Y403</accession>
<evidence type="ECO:0000256" key="8">
    <source>
        <dbReference type="ARBA" id="ARBA00022824"/>
    </source>
</evidence>
<keyword evidence="4 14" id="KW-0645">Protease</keyword>
<feature type="transmembrane region" description="Helical" evidence="15">
    <location>
        <begin position="563"/>
        <end position="593"/>
    </location>
</feature>
<evidence type="ECO:0000313" key="17">
    <source>
        <dbReference type="EMBL" id="OZJ05360.1"/>
    </source>
</evidence>
<evidence type="ECO:0000256" key="11">
    <source>
        <dbReference type="ARBA" id="ARBA00023049"/>
    </source>
</evidence>
<feature type="transmembrane region" description="Helical" evidence="15">
    <location>
        <begin position="636"/>
        <end position="656"/>
    </location>
</feature>
<dbReference type="PANTHER" id="PTHR12147:SF22">
    <property type="entry name" value="ENDOPLASMIC RETICULUM METALLOPEPTIDASE 1"/>
    <property type="match status" value="1"/>
</dbReference>
<evidence type="ECO:0000256" key="14">
    <source>
        <dbReference type="RuleBase" id="RU361240"/>
    </source>
</evidence>
<organism evidence="17 18">
    <name type="scientific">Bifiguratus adelaidae</name>
    <dbReference type="NCBI Taxonomy" id="1938954"/>
    <lineage>
        <taxon>Eukaryota</taxon>
        <taxon>Fungi</taxon>
        <taxon>Fungi incertae sedis</taxon>
        <taxon>Mucoromycota</taxon>
        <taxon>Mucoromycotina</taxon>
        <taxon>Endogonomycetes</taxon>
        <taxon>Endogonales</taxon>
        <taxon>Endogonales incertae sedis</taxon>
        <taxon>Bifiguratus</taxon>
    </lineage>
</organism>
<dbReference type="EC" id="3.4.-.-" evidence="14"/>
<keyword evidence="10 15" id="KW-1133">Transmembrane helix</keyword>
<dbReference type="CDD" id="cd03875">
    <property type="entry name" value="M28_Fxna_like"/>
    <property type="match status" value="1"/>
</dbReference>
<feature type="transmembrane region" description="Helical" evidence="15">
    <location>
        <begin position="417"/>
        <end position="440"/>
    </location>
</feature>
<evidence type="ECO:0000256" key="7">
    <source>
        <dbReference type="ARBA" id="ARBA00022801"/>
    </source>
</evidence>
<reference evidence="17 18" key="1">
    <citation type="journal article" date="2017" name="Mycologia">
        <title>Bifiguratus adelaidae, gen. et sp. nov., a new member of Mucoromycotina in endophytic and soil-dwelling habitats.</title>
        <authorList>
            <person name="Torres-Cruz T.J."/>
            <person name="Billingsley Tobias T.L."/>
            <person name="Almatruk M."/>
            <person name="Hesse C."/>
            <person name="Kuske C.R."/>
            <person name="Desiro A."/>
            <person name="Benucci G.M."/>
            <person name="Bonito G."/>
            <person name="Stajich J.E."/>
            <person name="Dunlap C."/>
            <person name="Arnold A.E."/>
            <person name="Porras-Alfaro A."/>
        </authorList>
    </citation>
    <scope>NUCLEOTIDE SEQUENCE [LARGE SCALE GENOMIC DNA]</scope>
    <source>
        <strain evidence="17 18">AZ0501</strain>
    </source>
</reference>
<gene>
    <name evidence="17" type="ORF">BZG36_01535</name>
</gene>
<evidence type="ECO:0000256" key="9">
    <source>
        <dbReference type="ARBA" id="ARBA00022833"/>
    </source>
</evidence>
<evidence type="ECO:0000256" key="3">
    <source>
        <dbReference type="ARBA" id="ARBA00010918"/>
    </source>
</evidence>
<comment type="subcellular location">
    <subcellularLocation>
        <location evidence="2">Endoplasmic reticulum membrane</location>
        <topology evidence="2">Multi-pass membrane protein</topology>
    </subcellularLocation>
</comment>
<dbReference type="GO" id="GO:0008235">
    <property type="term" value="F:metalloexopeptidase activity"/>
    <property type="evidence" value="ECO:0007669"/>
    <property type="project" value="InterPro"/>
</dbReference>
<feature type="transmembrane region" description="Helical" evidence="15">
    <location>
        <begin position="605"/>
        <end position="624"/>
    </location>
</feature>
<feature type="transmembrane region" description="Helical" evidence="15">
    <location>
        <begin position="23"/>
        <end position="43"/>
    </location>
</feature>
<evidence type="ECO:0000256" key="4">
    <source>
        <dbReference type="ARBA" id="ARBA00022670"/>
    </source>
</evidence>
<keyword evidence="7 14" id="KW-0378">Hydrolase</keyword>
<dbReference type="Pfam" id="PF04389">
    <property type="entry name" value="Peptidase_M28"/>
    <property type="match status" value="1"/>
</dbReference>
<proteinExistence type="inferred from homology"/>
<dbReference type="PANTHER" id="PTHR12147">
    <property type="entry name" value="METALLOPEPTIDASE M28 FAMILY MEMBER"/>
    <property type="match status" value="1"/>
</dbReference>